<evidence type="ECO:0000313" key="4">
    <source>
        <dbReference type="Proteomes" id="UP000568050"/>
    </source>
</evidence>
<comment type="caution">
    <text evidence="3">The sequence shown here is derived from an EMBL/GenBank/DDBJ whole genome shotgun (WGS) entry which is preliminary data.</text>
</comment>
<dbReference type="Pfam" id="PF02613">
    <property type="entry name" value="Nitrate_red_del"/>
    <property type="match status" value="1"/>
</dbReference>
<dbReference type="SUPFAM" id="SSF89155">
    <property type="entry name" value="TorD-like"/>
    <property type="match status" value="1"/>
</dbReference>
<dbReference type="AlphaFoldDB" id="A0A839QRC8"/>
<evidence type="ECO:0000256" key="1">
    <source>
        <dbReference type="ARBA" id="ARBA00023063"/>
    </source>
</evidence>
<dbReference type="GO" id="GO:0051131">
    <property type="term" value="P:chaperone-mediated protein complex assembly"/>
    <property type="evidence" value="ECO:0007669"/>
    <property type="project" value="InterPro"/>
</dbReference>
<keyword evidence="4" id="KW-1185">Reference proteome</keyword>
<sequence>MSILKRLAGRAVPGLAASPIDGDAKQVAWAIGSHLMAYPDGEIVERLPLLRDACSLLPEPYGSEVAAVVDRMLAESRTDDLAALQQEYVATFDTRRRGCLFLTYFGSGDTRRRGMALLEIKQTMRESGVELAADREDELPDHLCVVLEFAGTVDAEAGERILLDNRAGIELLRTHLQEIDSPWAPVIRMVCATMPALNDDDRTAIAKLAEQGPAEESVGLSGYGTDADYMASPPTNAPVAFTAPSGPVPLPTPRIRPTQPSSARRS</sequence>
<reference evidence="3 4" key="1">
    <citation type="submission" date="2020-08" db="EMBL/GenBank/DDBJ databases">
        <title>Sequencing the genomes of 1000 actinobacteria strains.</title>
        <authorList>
            <person name="Klenk H.-P."/>
        </authorList>
    </citation>
    <scope>NUCLEOTIDE SEQUENCE [LARGE SCALE GENOMIC DNA]</scope>
    <source>
        <strain evidence="3 4">DSM 23040</strain>
    </source>
</reference>
<dbReference type="EMBL" id="JACHWP010000002">
    <property type="protein sequence ID" value="MBB3023023.1"/>
    <property type="molecule type" value="Genomic_DNA"/>
</dbReference>
<keyword evidence="1" id="KW-0534">Nitrate assimilation</keyword>
<dbReference type="InterPro" id="IPR020945">
    <property type="entry name" value="DMSO/NO3_reduct_chaperone"/>
</dbReference>
<gene>
    <name evidence="3" type="ORF">FHX50_001306</name>
</gene>
<feature type="region of interest" description="Disordered" evidence="2">
    <location>
        <begin position="212"/>
        <end position="266"/>
    </location>
</feature>
<dbReference type="Proteomes" id="UP000568050">
    <property type="component" value="Unassembled WGS sequence"/>
</dbReference>
<dbReference type="GO" id="GO:0016530">
    <property type="term" value="F:metallochaperone activity"/>
    <property type="evidence" value="ECO:0007669"/>
    <property type="project" value="TreeGrafter"/>
</dbReference>
<dbReference type="RefSeq" id="WP_183375775.1">
    <property type="nucleotide sequence ID" value="NZ_CBCSFZ010000001.1"/>
</dbReference>
<dbReference type="PANTHER" id="PTHR43680:SF2">
    <property type="entry name" value="NITRATE REDUCTASE MOLYBDENUM COFACTOR ASSEMBLY CHAPERONE NARJ"/>
    <property type="match status" value="1"/>
</dbReference>
<dbReference type="GO" id="GO:0042128">
    <property type="term" value="P:nitrate assimilation"/>
    <property type="evidence" value="ECO:0007669"/>
    <property type="project" value="UniProtKB-KW"/>
</dbReference>
<protein>
    <submittedName>
        <fullName evidence="3">Nitrate reductase delta subunit</fullName>
    </submittedName>
</protein>
<evidence type="ECO:0000313" key="3">
    <source>
        <dbReference type="EMBL" id="MBB3023023.1"/>
    </source>
</evidence>
<dbReference type="PANTHER" id="PTHR43680">
    <property type="entry name" value="NITRATE REDUCTASE MOLYBDENUM COFACTOR ASSEMBLY CHAPERONE"/>
    <property type="match status" value="1"/>
</dbReference>
<dbReference type="NCBIfam" id="TIGR00684">
    <property type="entry name" value="narJ"/>
    <property type="match status" value="1"/>
</dbReference>
<dbReference type="GO" id="GO:0051082">
    <property type="term" value="F:unfolded protein binding"/>
    <property type="evidence" value="ECO:0007669"/>
    <property type="project" value="InterPro"/>
</dbReference>
<proteinExistence type="predicted"/>
<organism evidence="3 4">
    <name type="scientific">Helcobacillus massiliensis</name>
    <dbReference type="NCBI Taxonomy" id="521392"/>
    <lineage>
        <taxon>Bacteria</taxon>
        <taxon>Bacillati</taxon>
        <taxon>Actinomycetota</taxon>
        <taxon>Actinomycetes</taxon>
        <taxon>Micrococcales</taxon>
        <taxon>Dermabacteraceae</taxon>
        <taxon>Helcobacillus</taxon>
    </lineage>
</organism>
<dbReference type="InterPro" id="IPR036411">
    <property type="entry name" value="TorD-like_sf"/>
</dbReference>
<name>A0A839QRC8_9MICO</name>
<dbReference type="Gene3D" id="1.10.3480.10">
    <property type="entry name" value="TorD-like"/>
    <property type="match status" value="1"/>
</dbReference>
<evidence type="ECO:0000256" key="2">
    <source>
        <dbReference type="SAM" id="MobiDB-lite"/>
    </source>
</evidence>
<dbReference type="InterPro" id="IPR003765">
    <property type="entry name" value="NO3_reductase_chaperone_NarJ"/>
</dbReference>
<accession>A0A839QRC8</accession>